<accession>A0A0A9FT33</accession>
<organism evidence="1">
    <name type="scientific">Arundo donax</name>
    <name type="common">Giant reed</name>
    <name type="synonym">Donax arundinaceus</name>
    <dbReference type="NCBI Taxonomy" id="35708"/>
    <lineage>
        <taxon>Eukaryota</taxon>
        <taxon>Viridiplantae</taxon>
        <taxon>Streptophyta</taxon>
        <taxon>Embryophyta</taxon>
        <taxon>Tracheophyta</taxon>
        <taxon>Spermatophyta</taxon>
        <taxon>Magnoliopsida</taxon>
        <taxon>Liliopsida</taxon>
        <taxon>Poales</taxon>
        <taxon>Poaceae</taxon>
        <taxon>PACMAD clade</taxon>
        <taxon>Arundinoideae</taxon>
        <taxon>Arundineae</taxon>
        <taxon>Arundo</taxon>
    </lineage>
</organism>
<name>A0A0A9FT33_ARUDO</name>
<sequence>MAQVINCNCRNTSNRNRGAGSGSIFRICVEWLSLSMAQAFNYHLMSCQVTRQILLCCT</sequence>
<evidence type="ECO:0000313" key="1">
    <source>
        <dbReference type="EMBL" id="JAE14399.1"/>
    </source>
</evidence>
<proteinExistence type="predicted"/>
<protein>
    <submittedName>
        <fullName evidence="1">Uncharacterized protein</fullName>
    </submittedName>
</protein>
<dbReference type="AlphaFoldDB" id="A0A0A9FT33"/>
<reference evidence="1" key="1">
    <citation type="submission" date="2014-09" db="EMBL/GenBank/DDBJ databases">
        <authorList>
            <person name="Magalhaes I.L.F."/>
            <person name="Oliveira U."/>
            <person name="Santos F.R."/>
            <person name="Vidigal T.H.D.A."/>
            <person name="Brescovit A.D."/>
            <person name="Santos A.J."/>
        </authorList>
    </citation>
    <scope>NUCLEOTIDE SEQUENCE</scope>
    <source>
        <tissue evidence="1">Shoot tissue taken approximately 20 cm above the soil surface</tissue>
    </source>
</reference>
<reference evidence="1" key="2">
    <citation type="journal article" date="2015" name="Data Brief">
        <title>Shoot transcriptome of the giant reed, Arundo donax.</title>
        <authorList>
            <person name="Barrero R.A."/>
            <person name="Guerrero F.D."/>
            <person name="Moolhuijzen P."/>
            <person name="Goolsby J.A."/>
            <person name="Tidwell J."/>
            <person name="Bellgard S.E."/>
            <person name="Bellgard M.I."/>
        </authorList>
    </citation>
    <scope>NUCLEOTIDE SEQUENCE</scope>
    <source>
        <tissue evidence="1">Shoot tissue taken approximately 20 cm above the soil surface</tissue>
    </source>
</reference>
<dbReference type="EMBL" id="GBRH01183497">
    <property type="protein sequence ID" value="JAE14399.1"/>
    <property type="molecule type" value="Transcribed_RNA"/>
</dbReference>